<protein>
    <recommendedName>
        <fullName evidence="5">Lantibiotic dehydratase</fullName>
    </recommendedName>
</protein>
<dbReference type="Proteomes" id="UP000005940">
    <property type="component" value="Chromosome"/>
</dbReference>
<proteinExistence type="predicted"/>
<dbReference type="NCBIfam" id="TIGR03891">
    <property type="entry name" value="thiopep_ocin"/>
    <property type="match status" value="1"/>
</dbReference>
<keyword evidence="4" id="KW-1185">Reference proteome</keyword>
<dbReference type="Pfam" id="PF04738">
    <property type="entry name" value="Lant_dehydr_N"/>
    <property type="match status" value="1"/>
</dbReference>
<dbReference type="EMBL" id="CP029159">
    <property type="protein sequence ID" value="QKM67987.1"/>
    <property type="molecule type" value="Genomic_DNA"/>
</dbReference>
<dbReference type="Pfam" id="PF14028">
    <property type="entry name" value="Lant_dehydr_C"/>
    <property type="match status" value="1"/>
</dbReference>
<sequence>MGELFTFGSVAMARVPLLASGADGLQEEALLEEGLFMASRSAAESGGSYRGAVTRSAYAIRARSRTTPHGVWCGVAPAVLEGRDSVLRLGEGHRTVSVPSPLWLWAYADRMLDRPGVVPRLWLMTNNLLVRRGDRLEAEHPAAGGGQLGSIRRTELSEWLTAVCADGAQGAEVIRTVCDRYPGADAGAARSALVQMIRTGILLTDLLPRDLRNDPLAQLLAKLPEDLPERLPLVCLRRALRSADRYGPGSGRRIRLLRVARERADRLHPVDRPLTVDTLADGEFRLPEEVGRRAAEAAEVLWRIGHRKPPLGDWSARFAAAYGHQRAVPVLEAVDPAVGIGPPRAVDAVAAVSDHDEARERMLARLLAEAWKKDSPEVELTEELVERLARHGGLPPRTAEIHIRVVSGPAHDSFRLVVGHHSSQTAGSAAGRFASLLPLPDPLRPGAYGDGPAVAEIVCAPAAARSAGLAVETGYAPYRIPVGVPVRDGDLQLRELVIVSTGRGLVLWSLTLRRPVVPVLFSRITRDLLPAPARLLHLLGHAAERPWHTWSWRQAANFPSTPRIVYRDVVLTPQRWLLPDGLIAAAGRRAAWESHLADWLAEAHPPLPGHVVAEESDRHLPIRLDTAEHRELLRRTVLRGARTVAEAIGYDGDELPVAGPSGRHPLELVVSLYRTVGPPLERIDPRTAPRPRSEDLCVPGTEWLSVSLAVPARHQDTVIRRLIPAPPGVRMFWLRYWTPESGPHIRLRYRAAPGTLRLLAESLARWSADLAGQRLTGGRLHHEPYVRETQRYGGPAAIDAAENVFAADSALVRELLGHPDDSGRVVAAAVSAAAIARAFASPGAARGGPLDRADRRRREELRPAARAHVVTSRTAPLWDARQESLTVYRAVLPSGEIAERCASDLIHLHCNRLLGTDPGSERIVRSLATDLLHCDG</sequence>
<evidence type="ECO:0000313" key="3">
    <source>
        <dbReference type="EMBL" id="QKM67987.1"/>
    </source>
</evidence>
<dbReference type="AlphaFoldDB" id="A0A7G3UC63"/>
<organism evidence="3 4">
    <name type="scientific">Streptomyces tsukubensis (strain DSM 42081 / NBRC 108919 / NRRL 18488 / 9993)</name>
    <dbReference type="NCBI Taxonomy" id="1114943"/>
    <lineage>
        <taxon>Bacteria</taxon>
        <taxon>Bacillati</taxon>
        <taxon>Actinomycetota</taxon>
        <taxon>Actinomycetes</taxon>
        <taxon>Kitasatosporales</taxon>
        <taxon>Streptomycetaceae</taxon>
        <taxon>Streptomyces</taxon>
    </lineage>
</organism>
<accession>A0A7G3UC63</accession>
<name>A0A7G3UC63_STRT9</name>
<dbReference type="InterPro" id="IPR006827">
    <property type="entry name" value="Lant_deHydtase_N"/>
</dbReference>
<evidence type="ECO:0000313" key="4">
    <source>
        <dbReference type="Proteomes" id="UP000005940"/>
    </source>
</evidence>
<evidence type="ECO:0008006" key="5">
    <source>
        <dbReference type="Google" id="ProtNLM"/>
    </source>
</evidence>
<reference evidence="3 4" key="1">
    <citation type="journal article" date="2012" name="J. Bacteriol.">
        <title>Draft genome of Streptomyces tsukubaensis NRRL 18488, the producer of the clinically important immunosuppressant tacrolimus (FK506).</title>
        <authorList>
            <person name="Barreiro C."/>
            <person name="Prieto C."/>
            <person name="Sola-Landa A."/>
            <person name="Solera E."/>
            <person name="Martinez-Castro M."/>
            <person name="Perez-Redondo R."/>
            <person name="Garcia-Estrada C."/>
            <person name="Aparicio J.F."/>
            <person name="Fernandez-Martinez L.T."/>
            <person name="Santos-Aberturas J."/>
            <person name="Salehi-Najafabadi Z."/>
            <person name="Rodriguez-Garcia A."/>
            <person name="Tauch A."/>
            <person name="Martin J.F."/>
        </authorList>
    </citation>
    <scope>NUCLEOTIDE SEQUENCE [LARGE SCALE GENOMIC DNA]</scope>
    <source>
        <strain evidence="4">DSM 42081 / NBRC 108919 / NRRL 18488 / 9993</strain>
    </source>
</reference>
<evidence type="ECO:0000259" key="2">
    <source>
        <dbReference type="Pfam" id="PF14028"/>
    </source>
</evidence>
<feature type="domain" description="Lantibiotic dehydratase N-terminal" evidence="1">
    <location>
        <begin position="40"/>
        <end position="633"/>
    </location>
</feature>
<evidence type="ECO:0000259" key="1">
    <source>
        <dbReference type="Pfam" id="PF04738"/>
    </source>
</evidence>
<dbReference type="InterPro" id="IPR023809">
    <property type="entry name" value="Thiopep_bacteriocin_synth_dom"/>
</dbReference>
<gene>
    <name evidence="3" type="ORF">STSU_013215</name>
</gene>
<feature type="domain" description="Thiopeptide-type bacteriocin biosynthesis" evidence="2">
    <location>
        <begin position="703"/>
        <end position="929"/>
    </location>
</feature>